<dbReference type="GeneID" id="111104170"/>
<dbReference type="GO" id="GO:0034440">
    <property type="term" value="P:lipid oxidation"/>
    <property type="evidence" value="ECO:0007669"/>
    <property type="project" value="InterPro"/>
</dbReference>
<dbReference type="Pfam" id="PF00305">
    <property type="entry name" value="Lipoxygenase"/>
    <property type="match status" value="1"/>
</dbReference>
<dbReference type="InterPro" id="IPR036226">
    <property type="entry name" value="LipOase_C_sf"/>
</dbReference>
<dbReference type="PRINTS" id="PR00087">
    <property type="entry name" value="LIPOXYGENASE"/>
</dbReference>
<dbReference type="PANTHER" id="PTHR11771">
    <property type="entry name" value="LIPOXYGENASE"/>
    <property type="match status" value="1"/>
</dbReference>
<feature type="domain" description="Lipoxygenase" evidence="5">
    <location>
        <begin position="6"/>
        <end position="594"/>
    </location>
</feature>
<evidence type="ECO:0000256" key="2">
    <source>
        <dbReference type="ARBA" id="ARBA00022964"/>
    </source>
</evidence>
<dbReference type="PROSITE" id="PS51393">
    <property type="entry name" value="LIPOXYGENASE_3"/>
    <property type="match status" value="1"/>
</dbReference>
<dbReference type="KEGG" id="cvn:111104170"/>
<dbReference type="Gene3D" id="1.20.245.10">
    <property type="entry name" value="Lipoxygenase-1, Domain 5"/>
    <property type="match status" value="1"/>
</dbReference>
<keyword evidence="2" id="KW-0223">Dioxygenase</keyword>
<dbReference type="InterPro" id="IPR000907">
    <property type="entry name" value="LipOase"/>
</dbReference>
<evidence type="ECO:0000256" key="1">
    <source>
        <dbReference type="ARBA" id="ARBA00022723"/>
    </source>
</evidence>
<reference evidence="7" key="1">
    <citation type="submission" date="2025-08" db="UniProtKB">
        <authorList>
            <consortium name="RefSeq"/>
        </authorList>
    </citation>
    <scope>IDENTIFICATION</scope>
    <source>
        <tissue evidence="7">Whole sample</tissue>
    </source>
</reference>
<dbReference type="Gene3D" id="3.10.450.60">
    <property type="match status" value="1"/>
</dbReference>
<gene>
    <name evidence="7" type="primary">LOC111104170</name>
</gene>
<keyword evidence="6" id="KW-1185">Reference proteome</keyword>
<accession>A0A8B8AR79</accession>
<protein>
    <submittedName>
        <fullName evidence="7">Arachidonate 12-lipoxygenase, 12R-type-like</fullName>
    </submittedName>
</protein>
<dbReference type="GO" id="GO:0046872">
    <property type="term" value="F:metal ion binding"/>
    <property type="evidence" value="ECO:0007669"/>
    <property type="project" value="UniProtKB-KW"/>
</dbReference>
<dbReference type="GO" id="GO:0016702">
    <property type="term" value="F:oxidoreductase activity, acting on single donors with incorporation of molecular oxygen, incorporation of two atoms of oxygen"/>
    <property type="evidence" value="ECO:0007669"/>
    <property type="project" value="InterPro"/>
</dbReference>
<keyword evidence="1" id="KW-0479">Metal-binding</keyword>
<feature type="compositionally biased region" description="Polar residues" evidence="4">
    <location>
        <begin position="1"/>
        <end position="13"/>
    </location>
</feature>
<name>A0A8B8AR79_CRAVI</name>
<dbReference type="Proteomes" id="UP000694844">
    <property type="component" value="Chromosome 7"/>
</dbReference>
<feature type="region of interest" description="Disordered" evidence="4">
    <location>
        <begin position="1"/>
        <end position="27"/>
    </location>
</feature>
<dbReference type="RefSeq" id="XP_022293685.1">
    <property type="nucleotide sequence ID" value="XM_022437977.1"/>
</dbReference>
<dbReference type="OrthoDB" id="407298at2759"/>
<evidence type="ECO:0000256" key="4">
    <source>
        <dbReference type="SAM" id="MobiDB-lite"/>
    </source>
</evidence>
<feature type="compositionally biased region" description="Basic and acidic residues" evidence="4">
    <location>
        <begin position="15"/>
        <end position="27"/>
    </location>
</feature>
<dbReference type="SUPFAM" id="SSF48484">
    <property type="entry name" value="Lipoxigenase"/>
    <property type="match status" value="1"/>
</dbReference>
<dbReference type="AlphaFoldDB" id="A0A8B8AR79"/>
<evidence type="ECO:0000313" key="7">
    <source>
        <dbReference type="RefSeq" id="XP_022293685.1"/>
    </source>
</evidence>
<organism evidence="6 7">
    <name type="scientific">Crassostrea virginica</name>
    <name type="common">Eastern oyster</name>
    <dbReference type="NCBI Taxonomy" id="6565"/>
    <lineage>
        <taxon>Eukaryota</taxon>
        <taxon>Metazoa</taxon>
        <taxon>Spiralia</taxon>
        <taxon>Lophotrochozoa</taxon>
        <taxon>Mollusca</taxon>
        <taxon>Bivalvia</taxon>
        <taxon>Autobranchia</taxon>
        <taxon>Pteriomorphia</taxon>
        <taxon>Ostreida</taxon>
        <taxon>Ostreoidea</taxon>
        <taxon>Ostreidae</taxon>
        <taxon>Crassostrea</taxon>
    </lineage>
</organism>
<dbReference type="InterPro" id="IPR013819">
    <property type="entry name" value="LipOase_C"/>
</dbReference>
<evidence type="ECO:0000256" key="3">
    <source>
        <dbReference type="ARBA" id="ARBA00023002"/>
    </source>
</evidence>
<evidence type="ECO:0000259" key="5">
    <source>
        <dbReference type="PROSITE" id="PS51393"/>
    </source>
</evidence>
<proteinExistence type="predicted"/>
<sequence length="594" mass="69323">MGSTESHNVSLPQNDDGKDSRRQEIKQARSKYELEQKTFGLDESEQQLVNIVNVPPMLKAVPWEEKRSCLDMLRFVWTFVRYQIYQYWGSALQWLCQFLFRHSRWTIDDMVNQFSFPSPLKEPKGCKVWRTEAIDKEDQKLLQRYQADYWFAWERMNGVTRNLIKQIKIIPASFAPFVNNIEQDHPYLGNISLQKHAEEGNIYIVDLSDVAIDEDTPVSPIAFFVIWNKKLMPVAIVLDKRNPDEKVHTPANKGSTEELRPWVNARMWFGMADASYHESITHLGFTHLLMDGVSVCMHRNISSRHPIYKLLHPHFRYLHTINKNAIDDLINPGGYVDRDMYFDREHMLKLIATHNENWTYSIDARIRTSLEKRGVMDLPGYFFRDDALSIHSAIRTFVEEYATHYYRNDQEVQLDEEIQAFREELTRKRTMTPGGGCGMNGIPELTNIENLVDILTNFIYINSVEHSATNFPQYEQYGFSPNFPAMLHGLPTAGMTDLNINIPTKREMLSTIKIMKVLTLCLTNSLGDYEKVYLNKMDESGRTFVQSFQKKLIGIEADINQRNMDLEAKNNQNLVQEYTYEWLRPKNVLNSISI</sequence>
<evidence type="ECO:0000313" key="6">
    <source>
        <dbReference type="Proteomes" id="UP000694844"/>
    </source>
</evidence>
<keyword evidence="3" id="KW-0560">Oxidoreductase</keyword>